<sequence length="340" mass="36987">MRKDARVTASERQADISARHIPVLLDSALDLLGAALTTDSPVLVDGTLGLGGHSEAFLTAFPHLKVLGIDRDTSALELARKRLARFGPRFVGVHTTYDHVDEVASEYANGAVQAILLDIGVSSMQIDERERGFSYSQDAPLDMRMDNTQYLTAADVLNTYPVEELTRILKEYGEERFARRIAEKIVARRTSRPWETSADLVELVKSSIPAALWKGAGNPAKRTFQALRIEVNAELDVLRRTLPAAINSLAIGGRIGVMSYHSLEDRIVKQSFALGTSSRTPPGIPVELAGDEPYLAAITRGAAKASAGEIADNPRAASVRFRVAERTRSTPAQMPQGATR</sequence>
<dbReference type="NCBIfam" id="TIGR00006">
    <property type="entry name" value="16S rRNA (cytosine(1402)-N(4))-methyltransferase RsmH"/>
    <property type="match status" value="1"/>
</dbReference>
<keyword evidence="5 7" id="KW-0808">Transferase</keyword>
<dbReference type="OrthoDB" id="9806637at2"/>
<evidence type="ECO:0000313" key="9">
    <source>
        <dbReference type="Proteomes" id="UP000315389"/>
    </source>
</evidence>
<feature type="binding site" evidence="7">
    <location>
        <position position="97"/>
    </location>
    <ligand>
        <name>S-adenosyl-L-methionine</name>
        <dbReference type="ChEBI" id="CHEBI:59789"/>
    </ligand>
</feature>
<keyword evidence="3 7" id="KW-0698">rRNA processing</keyword>
<keyword evidence="6 7" id="KW-0949">S-adenosyl-L-methionine</keyword>
<dbReference type="PANTHER" id="PTHR11265">
    <property type="entry name" value="S-ADENOSYL-METHYLTRANSFERASE MRAW"/>
    <property type="match status" value="1"/>
</dbReference>
<protein>
    <recommendedName>
        <fullName evidence="7">Ribosomal RNA small subunit methyltransferase H</fullName>
        <ecNumber evidence="7">2.1.1.199</ecNumber>
    </recommendedName>
    <alternativeName>
        <fullName evidence="7">16S rRNA m(4)C1402 methyltransferase</fullName>
    </alternativeName>
    <alternativeName>
        <fullName evidence="7">rRNA (cytosine-N(4)-)-methyltransferase RsmH</fullName>
    </alternativeName>
</protein>
<proteinExistence type="inferred from homology"/>
<gene>
    <name evidence="7" type="primary">rsmH</name>
    <name evidence="8" type="ORF">FB461_1134</name>
</gene>
<name>A0A542ZW89_RARFA</name>
<keyword evidence="2 7" id="KW-0963">Cytoplasm</keyword>
<dbReference type="EC" id="2.1.1.199" evidence="7"/>
<dbReference type="GO" id="GO:0070475">
    <property type="term" value="P:rRNA base methylation"/>
    <property type="evidence" value="ECO:0007669"/>
    <property type="project" value="UniProtKB-UniRule"/>
</dbReference>
<dbReference type="Gene3D" id="3.40.50.150">
    <property type="entry name" value="Vaccinia Virus protein VP39"/>
    <property type="match status" value="1"/>
</dbReference>
<feature type="binding site" evidence="7">
    <location>
        <position position="125"/>
    </location>
    <ligand>
        <name>S-adenosyl-L-methionine</name>
        <dbReference type="ChEBI" id="CHEBI:59789"/>
    </ligand>
</feature>
<comment type="function">
    <text evidence="7">Specifically methylates the N4 position of cytidine in position 1402 (C1402) of 16S rRNA.</text>
</comment>
<dbReference type="SUPFAM" id="SSF81799">
    <property type="entry name" value="Putative methyltransferase TM0872, insert domain"/>
    <property type="match status" value="1"/>
</dbReference>
<evidence type="ECO:0000256" key="1">
    <source>
        <dbReference type="ARBA" id="ARBA00010396"/>
    </source>
</evidence>
<organism evidence="8 9">
    <name type="scientific">Rarobacter faecitabidus</name>
    <dbReference type="NCBI Taxonomy" id="13243"/>
    <lineage>
        <taxon>Bacteria</taxon>
        <taxon>Bacillati</taxon>
        <taxon>Actinomycetota</taxon>
        <taxon>Actinomycetes</taxon>
        <taxon>Micrococcales</taxon>
        <taxon>Rarobacteraceae</taxon>
        <taxon>Rarobacter</taxon>
    </lineage>
</organism>
<feature type="binding site" evidence="7">
    <location>
        <position position="118"/>
    </location>
    <ligand>
        <name>S-adenosyl-L-methionine</name>
        <dbReference type="ChEBI" id="CHEBI:59789"/>
    </ligand>
</feature>
<evidence type="ECO:0000256" key="2">
    <source>
        <dbReference type="ARBA" id="ARBA00022490"/>
    </source>
</evidence>
<dbReference type="InterPro" id="IPR002903">
    <property type="entry name" value="RsmH"/>
</dbReference>
<accession>A0A542ZW89</accession>
<dbReference type="GO" id="GO:0005737">
    <property type="term" value="C:cytoplasm"/>
    <property type="evidence" value="ECO:0007669"/>
    <property type="project" value="UniProtKB-SubCell"/>
</dbReference>
<evidence type="ECO:0000256" key="3">
    <source>
        <dbReference type="ARBA" id="ARBA00022552"/>
    </source>
</evidence>
<feature type="binding site" evidence="7">
    <location>
        <begin position="51"/>
        <end position="53"/>
    </location>
    <ligand>
        <name>S-adenosyl-L-methionine</name>
        <dbReference type="ChEBI" id="CHEBI:59789"/>
    </ligand>
</feature>
<evidence type="ECO:0000313" key="8">
    <source>
        <dbReference type="EMBL" id="TQL64625.1"/>
    </source>
</evidence>
<dbReference type="HAMAP" id="MF_01007">
    <property type="entry name" value="16SrRNA_methyltr_H"/>
    <property type="match status" value="1"/>
</dbReference>
<dbReference type="Pfam" id="PF01795">
    <property type="entry name" value="Methyltransf_5"/>
    <property type="match status" value="1"/>
</dbReference>
<comment type="subcellular location">
    <subcellularLocation>
        <location evidence="7">Cytoplasm</location>
    </subcellularLocation>
</comment>
<dbReference type="PIRSF" id="PIRSF004486">
    <property type="entry name" value="MraW"/>
    <property type="match status" value="1"/>
</dbReference>
<dbReference type="AlphaFoldDB" id="A0A542ZW89"/>
<reference evidence="8 9" key="1">
    <citation type="submission" date="2019-06" db="EMBL/GenBank/DDBJ databases">
        <title>Sequencing the genomes of 1000 actinobacteria strains.</title>
        <authorList>
            <person name="Klenk H.-P."/>
        </authorList>
    </citation>
    <scope>NUCLEOTIDE SEQUENCE [LARGE SCALE GENOMIC DNA]</scope>
    <source>
        <strain evidence="8 9">DSM 4813</strain>
    </source>
</reference>
<dbReference type="InterPro" id="IPR023397">
    <property type="entry name" value="SAM-dep_MeTrfase_MraW_recog"/>
</dbReference>
<dbReference type="FunFam" id="1.10.150.170:FF:000001">
    <property type="entry name" value="Ribosomal RNA small subunit methyltransferase H"/>
    <property type="match status" value="1"/>
</dbReference>
<evidence type="ECO:0000256" key="4">
    <source>
        <dbReference type="ARBA" id="ARBA00022603"/>
    </source>
</evidence>
<dbReference type="Gene3D" id="1.10.150.170">
    <property type="entry name" value="Putative methyltransferase TM0872, insert domain"/>
    <property type="match status" value="1"/>
</dbReference>
<keyword evidence="4 7" id="KW-0489">Methyltransferase</keyword>
<evidence type="ECO:0000256" key="6">
    <source>
        <dbReference type="ARBA" id="ARBA00022691"/>
    </source>
</evidence>
<comment type="similarity">
    <text evidence="1 7">Belongs to the methyltransferase superfamily. RsmH family.</text>
</comment>
<comment type="caution">
    <text evidence="8">The sequence shown here is derived from an EMBL/GenBank/DDBJ whole genome shotgun (WGS) entry which is preliminary data.</text>
</comment>
<dbReference type="EMBL" id="VFOS01000001">
    <property type="protein sequence ID" value="TQL64625.1"/>
    <property type="molecule type" value="Genomic_DNA"/>
</dbReference>
<dbReference type="PANTHER" id="PTHR11265:SF0">
    <property type="entry name" value="12S RRNA N4-METHYLCYTIDINE METHYLTRANSFERASE"/>
    <property type="match status" value="1"/>
</dbReference>
<evidence type="ECO:0000256" key="5">
    <source>
        <dbReference type="ARBA" id="ARBA00022679"/>
    </source>
</evidence>
<feature type="binding site" evidence="7">
    <location>
        <position position="70"/>
    </location>
    <ligand>
        <name>S-adenosyl-L-methionine</name>
        <dbReference type="ChEBI" id="CHEBI:59789"/>
    </ligand>
</feature>
<dbReference type="Proteomes" id="UP000315389">
    <property type="component" value="Unassembled WGS sequence"/>
</dbReference>
<dbReference type="SUPFAM" id="SSF53335">
    <property type="entry name" value="S-adenosyl-L-methionine-dependent methyltransferases"/>
    <property type="match status" value="1"/>
</dbReference>
<evidence type="ECO:0000256" key="7">
    <source>
        <dbReference type="HAMAP-Rule" id="MF_01007"/>
    </source>
</evidence>
<dbReference type="InterPro" id="IPR029063">
    <property type="entry name" value="SAM-dependent_MTases_sf"/>
</dbReference>
<comment type="catalytic activity">
    <reaction evidence="7">
        <text>cytidine(1402) in 16S rRNA + S-adenosyl-L-methionine = N(4)-methylcytidine(1402) in 16S rRNA + S-adenosyl-L-homocysteine + H(+)</text>
        <dbReference type="Rhea" id="RHEA:42928"/>
        <dbReference type="Rhea" id="RHEA-COMP:10286"/>
        <dbReference type="Rhea" id="RHEA-COMP:10287"/>
        <dbReference type="ChEBI" id="CHEBI:15378"/>
        <dbReference type="ChEBI" id="CHEBI:57856"/>
        <dbReference type="ChEBI" id="CHEBI:59789"/>
        <dbReference type="ChEBI" id="CHEBI:74506"/>
        <dbReference type="ChEBI" id="CHEBI:82748"/>
        <dbReference type="EC" id="2.1.1.199"/>
    </reaction>
</comment>
<dbReference type="GO" id="GO:0071424">
    <property type="term" value="F:rRNA (cytosine-N4-)-methyltransferase activity"/>
    <property type="evidence" value="ECO:0007669"/>
    <property type="project" value="UniProtKB-UniRule"/>
</dbReference>
<keyword evidence="9" id="KW-1185">Reference proteome</keyword>